<protein>
    <submittedName>
        <fullName evidence="1">Uncharacterized protein</fullName>
    </submittedName>
</protein>
<proteinExistence type="predicted"/>
<name>A0ABY9D6H1_VITVI</name>
<gene>
    <name evidence="1" type="ORF">VitviT2T_021269</name>
</gene>
<organism evidence="1 2">
    <name type="scientific">Vitis vinifera</name>
    <name type="common">Grape</name>
    <dbReference type="NCBI Taxonomy" id="29760"/>
    <lineage>
        <taxon>Eukaryota</taxon>
        <taxon>Viridiplantae</taxon>
        <taxon>Streptophyta</taxon>
        <taxon>Embryophyta</taxon>
        <taxon>Tracheophyta</taxon>
        <taxon>Spermatophyta</taxon>
        <taxon>Magnoliopsida</taxon>
        <taxon>eudicotyledons</taxon>
        <taxon>Gunneridae</taxon>
        <taxon>Pentapetalae</taxon>
        <taxon>rosids</taxon>
        <taxon>Vitales</taxon>
        <taxon>Vitaceae</taxon>
        <taxon>Viteae</taxon>
        <taxon>Vitis</taxon>
    </lineage>
</organism>
<evidence type="ECO:0000313" key="1">
    <source>
        <dbReference type="EMBL" id="WKA03140.1"/>
    </source>
</evidence>
<evidence type="ECO:0000313" key="2">
    <source>
        <dbReference type="Proteomes" id="UP001227230"/>
    </source>
</evidence>
<dbReference type="EMBL" id="CP126661">
    <property type="protein sequence ID" value="WKA03140.1"/>
    <property type="molecule type" value="Genomic_DNA"/>
</dbReference>
<sequence length="286" mass="32493">MPDIERYMVVGCLCTYLQFYKASRRELEGLRQRSDEFISPFISHRQGKIAEIVDRPLQRDDLVLRVIGGLIRDPMGKFRPNWSGPYFIRELTPEGTAWLMDLDGNRFSEPINVDQLKRRFHATRSSTYHTFDAILGHISVSIEIYGSSWSCMLIPTYEIHIDTMFPPWSLLGVTQLGLHFAMLRCHHAFLPRDAPLIYGSDSVIHLLCERYLGLIREHSDCDGPGVMFRFPWLADNLMSEHSSSDGSERARNVNWFPVAVAAAEDADDGGVLSSPNSTVSFFSDSS</sequence>
<dbReference type="Proteomes" id="UP001227230">
    <property type="component" value="Chromosome 14"/>
</dbReference>
<reference evidence="1 2" key="1">
    <citation type="journal article" date="2023" name="Hortic Res">
        <title>The complete reference genome for grapevine (Vitis vinifera L.) genetics and breeding.</title>
        <authorList>
            <person name="Shi X."/>
            <person name="Cao S."/>
            <person name="Wang X."/>
            <person name="Huang S."/>
            <person name="Wang Y."/>
            <person name="Liu Z."/>
            <person name="Liu W."/>
            <person name="Leng X."/>
            <person name="Peng Y."/>
            <person name="Wang N."/>
            <person name="Wang Y."/>
            <person name="Ma Z."/>
            <person name="Xu X."/>
            <person name="Zhang F."/>
            <person name="Xue H."/>
            <person name="Zhong H."/>
            <person name="Wang Y."/>
            <person name="Zhang K."/>
            <person name="Velt A."/>
            <person name="Avia K."/>
            <person name="Holtgrawe D."/>
            <person name="Grimplet J."/>
            <person name="Matus J.T."/>
            <person name="Ware D."/>
            <person name="Wu X."/>
            <person name="Wang H."/>
            <person name="Liu C."/>
            <person name="Fang Y."/>
            <person name="Rustenholz C."/>
            <person name="Cheng Z."/>
            <person name="Xiao H."/>
            <person name="Zhou Y."/>
        </authorList>
    </citation>
    <scope>NUCLEOTIDE SEQUENCE [LARGE SCALE GENOMIC DNA]</scope>
    <source>
        <strain evidence="2">cv. Pinot noir / PN40024</strain>
        <tissue evidence="1">Leaf</tissue>
    </source>
</reference>
<accession>A0ABY9D6H1</accession>
<keyword evidence="2" id="KW-1185">Reference proteome</keyword>